<reference evidence="2 4" key="2">
    <citation type="submission" date="2016-10" db="EMBL/GenBank/DDBJ databases">
        <authorList>
            <person name="Varghese N."/>
            <person name="Submissions S."/>
        </authorList>
    </citation>
    <scope>NUCLEOTIDE SEQUENCE [LARGE SCALE GENOMIC DNA]</scope>
    <source>
        <strain evidence="2 4">DSW-5</strain>
    </source>
</reference>
<organism evidence="1 3">
    <name type="scientific">Polaribacter dokdonensis DSW-5</name>
    <dbReference type="NCBI Taxonomy" id="1300348"/>
    <lineage>
        <taxon>Bacteria</taxon>
        <taxon>Pseudomonadati</taxon>
        <taxon>Bacteroidota</taxon>
        <taxon>Flavobacteriia</taxon>
        <taxon>Flavobacteriales</taxon>
        <taxon>Flavobacteriaceae</taxon>
    </lineage>
</organism>
<keyword evidence="4" id="KW-1185">Reference proteome</keyword>
<dbReference type="EMBL" id="FNUE01000001">
    <property type="protein sequence ID" value="SED99549.1"/>
    <property type="molecule type" value="Genomic_DNA"/>
</dbReference>
<gene>
    <name evidence="1" type="ORF">I602_1493</name>
    <name evidence="2" type="ORF">SAMN05444353_0274</name>
</gene>
<evidence type="ECO:0000313" key="1">
    <source>
        <dbReference type="EMBL" id="KOY51933.1"/>
    </source>
</evidence>
<comment type="caution">
    <text evidence="1">The sequence shown here is derived from an EMBL/GenBank/DDBJ whole genome shotgun (WGS) entry which is preliminary data.</text>
</comment>
<dbReference type="STRING" id="1300348.I602_1493"/>
<reference evidence="1 3" key="1">
    <citation type="submission" date="2015-07" db="EMBL/GenBank/DDBJ databases">
        <title>Genome of Polaribacter dokdonenesis DSW-5, isolated from seawater off Dokdo in Korea.</title>
        <authorList>
            <person name="Yoon K."/>
            <person name="Song J.Y."/>
            <person name="Kim J.F."/>
        </authorList>
    </citation>
    <scope>NUCLEOTIDE SEQUENCE [LARGE SCALE GENOMIC DNA]</scope>
    <source>
        <strain evidence="1 3">DSW-5</strain>
    </source>
</reference>
<protein>
    <submittedName>
        <fullName evidence="1">Uncharacterized protein</fullName>
    </submittedName>
</protein>
<name>A0A0M9CGD6_9FLAO</name>
<proteinExistence type="predicted"/>
<evidence type="ECO:0000313" key="3">
    <source>
        <dbReference type="Proteomes" id="UP000037716"/>
    </source>
</evidence>
<dbReference type="EMBL" id="LGBR01000001">
    <property type="protein sequence ID" value="KOY51933.1"/>
    <property type="molecule type" value="Genomic_DNA"/>
</dbReference>
<sequence length="117" mass="13724">MAKYPETEQTYQALINLKAIDNFVHFKLIFEEVQKIRLSRNLKENPSNLKGRVRRSLTNDEKTFEVNDSEQSNTLSITKHYPQFRVKSKTNISFNEKGLVKSTKEVEENSFQLLLKT</sequence>
<dbReference type="Proteomes" id="UP000037716">
    <property type="component" value="Unassembled WGS sequence"/>
</dbReference>
<dbReference type="Proteomes" id="UP000183071">
    <property type="component" value="Unassembled WGS sequence"/>
</dbReference>
<dbReference type="RefSeq" id="WP_053974077.1">
    <property type="nucleotide sequence ID" value="NZ_FNUE01000001.1"/>
</dbReference>
<evidence type="ECO:0000313" key="2">
    <source>
        <dbReference type="EMBL" id="SED99549.1"/>
    </source>
</evidence>
<accession>A0A0M9CGD6</accession>
<evidence type="ECO:0000313" key="4">
    <source>
        <dbReference type="Proteomes" id="UP000183071"/>
    </source>
</evidence>
<dbReference type="AlphaFoldDB" id="A0A0M9CGD6"/>
<dbReference type="PATRIC" id="fig|1300348.6.peg.1492"/>